<dbReference type="EMBL" id="JBBMFT010000004">
    <property type="protein sequence ID" value="MEQ2456473.1"/>
    <property type="molecule type" value="Genomic_DNA"/>
</dbReference>
<evidence type="ECO:0000313" key="2">
    <source>
        <dbReference type="Proteomes" id="UP001440599"/>
    </source>
</evidence>
<organism evidence="1 2">
    <name type="scientific">Flavonifractor hominis</name>
    <dbReference type="NCBI Taxonomy" id="3133178"/>
    <lineage>
        <taxon>Bacteria</taxon>
        <taxon>Bacillati</taxon>
        <taxon>Bacillota</taxon>
        <taxon>Clostridia</taxon>
        <taxon>Eubacteriales</taxon>
        <taxon>Oscillospiraceae</taxon>
        <taxon>Flavonifractor</taxon>
    </lineage>
</organism>
<accession>A0ABV1ETA2</accession>
<protein>
    <submittedName>
        <fullName evidence="1">DUF4860 domain-containing protein</fullName>
    </submittedName>
</protein>
<sequence length="160" mass="17140">MFFHHSGRGLRSALTLVLCALFFLLAMGLTLLASGVYRGVASSSDQTYIQRTALSYLVNQLRRSDAADCVSITSFDGVDALRLEEDGYVTLLYCYDGQLRELYAEAGLDFAPGDGVAVLPLDSMTAYAQDGLIHLTVESGGERWSASVALRSDGGEEAAA</sequence>
<dbReference type="InterPro" id="IPR032340">
    <property type="entry name" value="DUF4860"/>
</dbReference>
<dbReference type="RefSeq" id="WP_349140123.1">
    <property type="nucleotide sequence ID" value="NZ_JBBMFT010000004.1"/>
</dbReference>
<comment type="caution">
    <text evidence="1">The sequence shown here is derived from an EMBL/GenBank/DDBJ whole genome shotgun (WGS) entry which is preliminary data.</text>
</comment>
<dbReference type="Pfam" id="PF16152">
    <property type="entry name" value="DUF4860"/>
    <property type="match status" value="1"/>
</dbReference>
<reference evidence="1 2" key="1">
    <citation type="submission" date="2024-03" db="EMBL/GenBank/DDBJ databases">
        <title>Human intestinal bacterial collection.</title>
        <authorList>
            <person name="Pauvert C."/>
            <person name="Hitch T.C.A."/>
            <person name="Clavel T."/>
        </authorList>
    </citation>
    <scope>NUCLEOTIDE SEQUENCE [LARGE SCALE GENOMIC DNA]</scope>
    <source>
        <strain evidence="1 2">CLA-AP-H34</strain>
    </source>
</reference>
<dbReference type="Proteomes" id="UP001440599">
    <property type="component" value="Unassembled WGS sequence"/>
</dbReference>
<keyword evidence="2" id="KW-1185">Reference proteome</keyword>
<gene>
    <name evidence="1" type="ORF">WMO45_08065</name>
</gene>
<proteinExistence type="predicted"/>
<evidence type="ECO:0000313" key="1">
    <source>
        <dbReference type="EMBL" id="MEQ2456473.1"/>
    </source>
</evidence>
<name>A0ABV1ETA2_9FIRM</name>